<comment type="caution">
    <text evidence="1">The sequence shown here is derived from an EMBL/GenBank/DDBJ whole genome shotgun (WGS) entry which is preliminary data.</text>
</comment>
<name>A0A8J2MW37_9NEOP</name>
<organism evidence="1 2">
    <name type="scientific">Danaus chrysippus</name>
    <name type="common">African queen</name>
    <dbReference type="NCBI Taxonomy" id="151541"/>
    <lineage>
        <taxon>Eukaryota</taxon>
        <taxon>Metazoa</taxon>
        <taxon>Ecdysozoa</taxon>
        <taxon>Arthropoda</taxon>
        <taxon>Hexapoda</taxon>
        <taxon>Insecta</taxon>
        <taxon>Pterygota</taxon>
        <taxon>Neoptera</taxon>
        <taxon>Endopterygota</taxon>
        <taxon>Lepidoptera</taxon>
        <taxon>Glossata</taxon>
        <taxon>Ditrysia</taxon>
        <taxon>Papilionoidea</taxon>
        <taxon>Nymphalidae</taxon>
        <taxon>Danainae</taxon>
        <taxon>Danaini</taxon>
        <taxon>Danaina</taxon>
        <taxon>Danaus</taxon>
        <taxon>Anosia</taxon>
    </lineage>
</organism>
<reference evidence="1" key="1">
    <citation type="submission" date="2021-09" db="EMBL/GenBank/DDBJ databases">
        <authorList>
            <person name="Martin H S."/>
        </authorList>
    </citation>
    <scope>NUCLEOTIDE SEQUENCE</scope>
</reference>
<protein>
    <submittedName>
        <fullName evidence="1">(African queen) hypothetical protein</fullName>
    </submittedName>
</protein>
<evidence type="ECO:0000313" key="2">
    <source>
        <dbReference type="Proteomes" id="UP000789524"/>
    </source>
</evidence>
<sequence length="96" mass="10378">MHYKTSAKRRDGLVEGGRCGKYEVREVGDSLSAGCGRAFATVPLSSQYGETAELVLVHVCVAARYVLIDKDDKAVCVCRGPSRDLSPPRLAHPNDT</sequence>
<dbReference type="AlphaFoldDB" id="A0A8J2MW37"/>
<proteinExistence type="predicted"/>
<dbReference type="Proteomes" id="UP000789524">
    <property type="component" value="Unassembled WGS sequence"/>
</dbReference>
<dbReference type="EMBL" id="CAKASE010000043">
    <property type="protein sequence ID" value="CAG9558428.1"/>
    <property type="molecule type" value="Genomic_DNA"/>
</dbReference>
<keyword evidence="2" id="KW-1185">Reference proteome</keyword>
<evidence type="ECO:0000313" key="1">
    <source>
        <dbReference type="EMBL" id="CAG9558428.1"/>
    </source>
</evidence>
<accession>A0A8J2MW37</accession>
<gene>
    <name evidence="1" type="ORF">DCHRY22_LOCUS549</name>
</gene>
<dbReference type="OrthoDB" id="6235964at2759"/>